<comment type="similarity">
    <text evidence="1 4">Belongs to the glycosyl hydrolase 28 family.</text>
</comment>
<feature type="signal peptide" evidence="5">
    <location>
        <begin position="1"/>
        <end position="28"/>
    </location>
</feature>
<evidence type="ECO:0000313" key="6">
    <source>
        <dbReference type="EMBL" id="SPE25251.1"/>
    </source>
</evidence>
<feature type="chain" id="PRO_5014718371" evidence="5">
    <location>
        <begin position="29"/>
        <end position="430"/>
    </location>
</feature>
<dbReference type="SUPFAM" id="SSF51126">
    <property type="entry name" value="Pectin lyase-like"/>
    <property type="match status" value="1"/>
</dbReference>
<dbReference type="GO" id="GO:0004650">
    <property type="term" value="F:polygalacturonase activity"/>
    <property type="evidence" value="ECO:0007669"/>
    <property type="project" value="InterPro"/>
</dbReference>
<dbReference type="InterPro" id="IPR006626">
    <property type="entry name" value="PbH1"/>
</dbReference>
<dbReference type="InterPro" id="IPR051801">
    <property type="entry name" value="GH28_Enzymes"/>
</dbReference>
<evidence type="ECO:0000256" key="4">
    <source>
        <dbReference type="RuleBase" id="RU361169"/>
    </source>
</evidence>
<dbReference type="GO" id="GO:0005975">
    <property type="term" value="P:carbohydrate metabolic process"/>
    <property type="evidence" value="ECO:0007669"/>
    <property type="project" value="InterPro"/>
</dbReference>
<proteinExistence type="inferred from homology"/>
<reference evidence="7" key="1">
    <citation type="submission" date="2018-02" db="EMBL/GenBank/DDBJ databases">
        <authorList>
            <person name="Hausmann B."/>
        </authorList>
    </citation>
    <scope>NUCLEOTIDE SEQUENCE [LARGE SCALE GENOMIC DNA]</scope>
    <source>
        <strain evidence="7">Peat soil MAG SbA5</strain>
    </source>
</reference>
<keyword evidence="2 4" id="KW-0378">Hydrolase</keyword>
<dbReference type="InterPro" id="IPR000743">
    <property type="entry name" value="Glyco_hydro_28"/>
</dbReference>
<dbReference type="Pfam" id="PF00295">
    <property type="entry name" value="Glyco_hydro_28"/>
    <property type="match status" value="1"/>
</dbReference>
<evidence type="ECO:0000256" key="2">
    <source>
        <dbReference type="ARBA" id="ARBA00022801"/>
    </source>
</evidence>
<dbReference type="InterPro" id="IPR012334">
    <property type="entry name" value="Pectin_lyas_fold"/>
</dbReference>
<protein>
    <submittedName>
        <fullName evidence="6">Polygalacturonase</fullName>
    </submittedName>
</protein>
<name>A0A2N9LPR6_9BACT</name>
<dbReference type="PANTHER" id="PTHR31339:SF3">
    <property type="entry name" value="PECTIN LYASE-LIKE SUPERFAMILY PROTEIN"/>
    <property type="match status" value="1"/>
</dbReference>
<keyword evidence="5" id="KW-0732">Signal</keyword>
<dbReference type="SMART" id="SM00710">
    <property type="entry name" value="PbH1"/>
    <property type="match status" value="6"/>
</dbReference>
<organism evidence="6 7">
    <name type="scientific">Candidatus Sulfuritelmatomonas gaucii</name>
    <dbReference type="NCBI Taxonomy" id="2043161"/>
    <lineage>
        <taxon>Bacteria</taxon>
        <taxon>Pseudomonadati</taxon>
        <taxon>Acidobacteriota</taxon>
        <taxon>Terriglobia</taxon>
        <taxon>Terriglobales</taxon>
        <taxon>Acidobacteriaceae</taxon>
        <taxon>Candidatus Sulfuritelmatomonas</taxon>
    </lineage>
</organism>
<dbReference type="AlphaFoldDB" id="A0A2N9LPR6"/>
<evidence type="ECO:0000256" key="3">
    <source>
        <dbReference type="ARBA" id="ARBA00023295"/>
    </source>
</evidence>
<sequence length="430" mass="45532">MTRQTRSLDHLISIAAALAVLAASAGFAHVARTCNPREFGAKGDGTTKDTLAIQSAIDACAAQGGGTVRLTAGTYLSAPIVLKSNITLQLDKNATLLGSPDHADYPSKTEFRLPAVQSLVSATNAENIAITGDGVIDGQGESWWAMARSFHGAGIMGNPHPRPRLIVFDHCKHIRVEGITIQNSPFWQLVPYYCDDVVIRNIRVLAPPRSPNTDAVDPFSSSNVVIDHLYADVGDDNIAIKSGAINSPGGDEPSQNIKITDCTFLHGHGLSIGSEIAGGAHNITAERIHFDGTDNGIRVKAARDRGNDVSNLVYRDIDMKDVKNPLVISEYYPRILPEEGAMTPQPVTRLTPHFHDITLENVTATGGAMAGAIVGLPEAPVDNVMLKNVNLSGSTGLSIGYANVTGTNVTVHADQGEGILKMAGANVTLK</sequence>
<dbReference type="PROSITE" id="PS00502">
    <property type="entry name" value="POLYGALACTURONASE"/>
    <property type="match status" value="1"/>
</dbReference>
<dbReference type="EMBL" id="OKRB01000107">
    <property type="protein sequence ID" value="SPE25251.1"/>
    <property type="molecule type" value="Genomic_DNA"/>
</dbReference>
<dbReference type="Gene3D" id="2.160.20.10">
    <property type="entry name" value="Single-stranded right-handed beta-helix, Pectin lyase-like"/>
    <property type="match status" value="1"/>
</dbReference>
<evidence type="ECO:0000313" key="7">
    <source>
        <dbReference type="Proteomes" id="UP000239735"/>
    </source>
</evidence>
<evidence type="ECO:0000256" key="5">
    <source>
        <dbReference type="SAM" id="SignalP"/>
    </source>
</evidence>
<dbReference type="PANTHER" id="PTHR31339">
    <property type="entry name" value="PECTIN LYASE-RELATED"/>
    <property type="match status" value="1"/>
</dbReference>
<evidence type="ECO:0000256" key="1">
    <source>
        <dbReference type="ARBA" id="ARBA00008834"/>
    </source>
</evidence>
<keyword evidence="3 4" id="KW-0326">Glycosidase</keyword>
<gene>
    <name evidence="6" type="ORF">SBA5_490031</name>
</gene>
<dbReference type="InterPro" id="IPR011050">
    <property type="entry name" value="Pectin_lyase_fold/virulence"/>
</dbReference>
<accession>A0A2N9LPR6</accession>
<dbReference type="Proteomes" id="UP000239735">
    <property type="component" value="Unassembled WGS sequence"/>
</dbReference>